<dbReference type="CDD" id="cd03784">
    <property type="entry name" value="GT1_Gtf-like"/>
    <property type="match status" value="1"/>
</dbReference>
<dbReference type="Gramene" id="PSS23630">
    <property type="protein sequence ID" value="PSS23630"/>
    <property type="gene ID" value="CEY00_Acc08454"/>
</dbReference>
<organism evidence="7 8">
    <name type="scientific">Actinidia chinensis var. chinensis</name>
    <name type="common">Chinese soft-hair kiwi</name>
    <dbReference type="NCBI Taxonomy" id="1590841"/>
    <lineage>
        <taxon>Eukaryota</taxon>
        <taxon>Viridiplantae</taxon>
        <taxon>Streptophyta</taxon>
        <taxon>Embryophyta</taxon>
        <taxon>Tracheophyta</taxon>
        <taxon>Spermatophyta</taxon>
        <taxon>Magnoliopsida</taxon>
        <taxon>eudicotyledons</taxon>
        <taxon>Gunneridae</taxon>
        <taxon>Pentapetalae</taxon>
        <taxon>asterids</taxon>
        <taxon>Ericales</taxon>
        <taxon>Actinidiaceae</taxon>
        <taxon>Actinidia</taxon>
    </lineage>
</organism>
<dbReference type="PANTHER" id="PTHR48047:SF182">
    <property type="entry name" value="GLYCOSYLTRANSFERASE"/>
    <property type="match status" value="1"/>
</dbReference>
<evidence type="ECO:0000313" key="7">
    <source>
        <dbReference type="EMBL" id="PSS23630.1"/>
    </source>
</evidence>
<name>A0A2R6R7W4_ACTCC</name>
<dbReference type="STRING" id="1590841.A0A2R6R7W4"/>
<keyword evidence="8" id="KW-1185">Reference proteome</keyword>
<dbReference type="GO" id="GO:0009813">
    <property type="term" value="P:flavonoid biosynthetic process"/>
    <property type="evidence" value="ECO:0007669"/>
    <property type="project" value="UniProtKB-KW"/>
</dbReference>
<dbReference type="Pfam" id="PF00201">
    <property type="entry name" value="UDPGT"/>
    <property type="match status" value="1"/>
</dbReference>
<comment type="caution">
    <text evidence="7">The sequence shown here is derived from an EMBL/GenBank/DDBJ whole genome shotgun (WGS) entry which is preliminary data.</text>
</comment>
<sequence length="497" mass="55229">MASQNHHQLHFVLFPLMCPGHFIPMVDMAKLLAQHGVAVTVITTPLIAARFCQTINRATASGLPLQLLHLPFPSVAAGLPEGCESLEAIPSPNLIVNFFVAIDMLQQPFEQLFQLIEPKPSCMIADKHITWVVQTGRKFRLPTIIFDGMSCFTLLCTHNLHVSKVHESVSESEPFMLPGLPDTIEVTKSQLPLSTSSDSVVHNFLARVRAVEEEAYGTVVNSFENLEPRYITGFRKITERLWCIGPLSLCNKDNLDKAQRGNKASIDENQCLNWLDTQESGTVVYACLGTLSRLALPQLIELGSALELSKHPFVWVIQGGDKAEKIDKWMEEDGFEKRTNERGLIIRGWAPQVLILDHPAVGAFLTHCGWNSTLEGVCASVPMITWPQFEEQFFNEKLVVKVLETGVSVGAQATVNVLEEDNFAVLIKREAIKKAVDEVMDAGINGGERRKRARELGEMAKRAVEEGGSSYLNVRLLIQDVMQQLKDKGPNEDHNSS</sequence>
<dbReference type="EMBL" id="NKQK01000008">
    <property type="protein sequence ID" value="PSS23630.1"/>
    <property type="molecule type" value="Genomic_DNA"/>
</dbReference>
<reference evidence="7 8" key="1">
    <citation type="submission" date="2017-07" db="EMBL/GenBank/DDBJ databases">
        <title>An improved, manually edited Actinidia chinensis var. chinensis (kiwifruit) genome highlights the challenges associated with draft genomes and gene prediction in plants.</title>
        <authorList>
            <person name="Pilkington S."/>
            <person name="Crowhurst R."/>
            <person name="Hilario E."/>
            <person name="Nardozza S."/>
            <person name="Fraser L."/>
            <person name="Peng Y."/>
            <person name="Gunaseelan K."/>
            <person name="Simpson R."/>
            <person name="Tahir J."/>
            <person name="Deroles S."/>
            <person name="Templeton K."/>
            <person name="Luo Z."/>
            <person name="Davy M."/>
            <person name="Cheng C."/>
            <person name="Mcneilage M."/>
            <person name="Scaglione D."/>
            <person name="Liu Y."/>
            <person name="Zhang Q."/>
            <person name="Datson P."/>
            <person name="De Silva N."/>
            <person name="Gardiner S."/>
            <person name="Bassett H."/>
            <person name="Chagne D."/>
            <person name="Mccallum J."/>
            <person name="Dzierzon H."/>
            <person name="Deng C."/>
            <person name="Wang Y.-Y."/>
            <person name="Barron N."/>
            <person name="Manako K."/>
            <person name="Bowen J."/>
            <person name="Foster T."/>
            <person name="Erridge Z."/>
            <person name="Tiffin H."/>
            <person name="Waite C."/>
            <person name="Davies K."/>
            <person name="Grierson E."/>
            <person name="Laing W."/>
            <person name="Kirk R."/>
            <person name="Chen X."/>
            <person name="Wood M."/>
            <person name="Montefiori M."/>
            <person name="Brummell D."/>
            <person name="Schwinn K."/>
            <person name="Catanach A."/>
            <person name="Fullerton C."/>
            <person name="Li D."/>
            <person name="Meiyalaghan S."/>
            <person name="Nieuwenhuizen N."/>
            <person name="Read N."/>
            <person name="Prakash R."/>
            <person name="Hunter D."/>
            <person name="Zhang H."/>
            <person name="Mckenzie M."/>
            <person name="Knabel M."/>
            <person name="Harris A."/>
            <person name="Allan A."/>
            <person name="Chen A."/>
            <person name="Janssen B."/>
            <person name="Plunkett B."/>
            <person name="Dwamena C."/>
            <person name="Voogd C."/>
            <person name="Leif D."/>
            <person name="Lafferty D."/>
            <person name="Souleyre E."/>
            <person name="Varkonyi-Gasic E."/>
            <person name="Gambi F."/>
            <person name="Hanley J."/>
            <person name="Yao J.-L."/>
            <person name="Cheung J."/>
            <person name="David K."/>
            <person name="Warren B."/>
            <person name="Marsh K."/>
            <person name="Snowden K."/>
            <person name="Lin-Wang K."/>
            <person name="Brian L."/>
            <person name="Martinez-Sanchez M."/>
            <person name="Wang M."/>
            <person name="Ileperuma N."/>
            <person name="Macnee N."/>
            <person name="Campin R."/>
            <person name="Mcatee P."/>
            <person name="Drummond R."/>
            <person name="Espley R."/>
            <person name="Ireland H."/>
            <person name="Wu R."/>
            <person name="Atkinson R."/>
            <person name="Karunairetnam S."/>
            <person name="Bulley S."/>
            <person name="Chunkath S."/>
            <person name="Hanley Z."/>
            <person name="Storey R."/>
            <person name="Thrimawithana A."/>
            <person name="Thomson S."/>
            <person name="David C."/>
            <person name="Testolin R."/>
        </authorList>
    </citation>
    <scope>NUCLEOTIDE SEQUENCE [LARGE SCALE GENOMIC DNA]</scope>
    <source>
        <strain evidence="8">cv. Red5</strain>
        <tissue evidence="7">Young leaf</tissue>
    </source>
</reference>
<dbReference type="SUPFAM" id="SSF53756">
    <property type="entry name" value="UDP-Glycosyltransferase/glycogen phosphorylase"/>
    <property type="match status" value="1"/>
</dbReference>
<dbReference type="Proteomes" id="UP000241394">
    <property type="component" value="Chromosome LG8"/>
</dbReference>
<comment type="similarity">
    <text evidence="1 5">Belongs to the UDP-glycosyltransferase family.</text>
</comment>
<keyword evidence="3 5" id="KW-0808">Transferase</keyword>
<dbReference type="InterPro" id="IPR002213">
    <property type="entry name" value="UDP_glucos_trans"/>
</dbReference>
<dbReference type="FunFam" id="3.40.50.2000:FF:000071">
    <property type="entry name" value="Glycosyltransferase"/>
    <property type="match status" value="1"/>
</dbReference>
<dbReference type="Gene3D" id="3.40.50.2000">
    <property type="entry name" value="Glycogen Phosphorylase B"/>
    <property type="match status" value="2"/>
</dbReference>
<dbReference type="PANTHER" id="PTHR48047">
    <property type="entry name" value="GLYCOSYLTRANSFERASE"/>
    <property type="match status" value="1"/>
</dbReference>
<dbReference type="PROSITE" id="PS00375">
    <property type="entry name" value="UDPGT"/>
    <property type="match status" value="1"/>
</dbReference>
<accession>A0A2R6R7W4</accession>
<keyword evidence="2 5" id="KW-0328">Glycosyltransferase</keyword>
<dbReference type="GO" id="GO:0035251">
    <property type="term" value="F:UDP-glucosyltransferase activity"/>
    <property type="evidence" value="ECO:0007669"/>
    <property type="project" value="TreeGrafter"/>
</dbReference>
<evidence type="ECO:0000256" key="5">
    <source>
        <dbReference type="RuleBase" id="RU003718"/>
    </source>
</evidence>
<evidence type="ECO:0000256" key="1">
    <source>
        <dbReference type="ARBA" id="ARBA00009995"/>
    </source>
</evidence>
<dbReference type="OMA" id="IAMKWGE"/>
<gene>
    <name evidence="7" type="ORF">CEY00_Acc08454</name>
</gene>
<reference evidence="8" key="2">
    <citation type="journal article" date="2018" name="BMC Genomics">
        <title>A manually annotated Actinidia chinensis var. chinensis (kiwifruit) genome highlights the challenges associated with draft genomes and gene prediction in plants.</title>
        <authorList>
            <person name="Pilkington S.M."/>
            <person name="Crowhurst R."/>
            <person name="Hilario E."/>
            <person name="Nardozza S."/>
            <person name="Fraser L."/>
            <person name="Peng Y."/>
            <person name="Gunaseelan K."/>
            <person name="Simpson R."/>
            <person name="Tahir J."/>
            <person name="Deroles S.C."/>
            <person name="Templeton K."/>
            <person name="Luo Z."/>
            <person name="Davy M."/>
            <person name="Cheng C."/>
            <person name="McNeilage M."/>
            <person name="Scaglione D."/>
            <person name="Liu Y."/>
            <person name="Zhang Q."/>
            <person name="Datson P."/>
            <person name="De Silva N."/>
            <person name="Gardiner S.E."/>
            <person name="Bassett H."/>
            <person name="Chagne D."/>
            <person name="McCallum J."/>
            <person name="Dzierzon H."/>
            <person name="Deng C."/>
            <person name="Wang Y.Y."/>
            <person name="Barron L."/>
            <person name="Manako K."/>
            <person name="Bowen J."/>
            <person name="Foster T.M."/>
            <person name="Erridge Z.A."/>
            <person name="Tiffin H."/>
            <person name="Waite C.N."/>
            <person name="Davies K.M."/>
            <person name="Grierson E.P."/>
            <person name="Laing W.A."/>
            <person name="Kirk R."/>
            <person name="Chen X."/>
            <person name="Wood M."/>
            <person name="Montefiori M."/>
            <person name="Brummell D.A."/>
            <person name="Schwinn K.E."/>
            <person name="Catanach A."/>
            <person name="Fullerton C."/>
            <person name="Li D."/>
            <person name="Meiyalaghan S."/>
            <person name="Nieuwenhuizen N."/>
            <person name="Read N."/>
            <person name="Prakash R."/>
            <person name="Hunter D."/>
            <person name="Zhang H."/>
            <person name="McKenzie M."/>
            <person name="Knabel M."/>
            <person name="Harris A."/>
            <person name="Allan A.C."/>
            <person name="Gleave A."/>
            <person name="Chen A."/>
            <person name="Janssen B.J."/>
            <person name="Plunkett B."/>
            <person name="Ampomah-Dwamena C."/>
            <person name="Voogd C."/>
            <person name="Leif D."/>
            <person name="Lafferty D."/>
            <person name="Souleyre E.J.F."/>
            <person name="Varkonyi-Gasic E."/>
            <person name="Gambi F."/>
            <person name="Hanley J."/>
            <person name="Yao J.L."/>
            <person name="Cheung J."/>
            <person name="David K.M."/>
            <person name="Warren B."/>
            <person name="Marsh K."/>
            <person name="Snowden K.C."/>
            <person name="Lin-Wang K."/>
            <person name="Brian L."/>
            <person name="Martinez-Sanchez M."/>
            <person name="Wang M."/>
            <person name="Ileperuma N."/>
            <person name="Macnee N."/>
            <person name="Campin R."/>
            <person name="McAtee P."/>
            <person name="Drummond R.S.M."/>
            <person name="Espley R.V."/>
            <person name="Ireland H.S."/>
            <person name="Wu R."/>
            <person name="Atkinson R.G."/>
            <person name="Karunairetnam S."/>
            <person name="Bulley S."/>
            <person name="Chunkath S."/>
            <person name="Hanley Z."/>
            <person name="Storey R."/>
            <person name="Thrimawithana A.H."/>
            <person name="Thomson S."/>
            <person name="David C."/>
            <person name="Testolin R."/>
            <person name="Huang H."/>
            <person name="Hellens R.P."/>
            <person name="Schaffer R.J."/>
        </authorList>
    </citation>
    <scope>NUCLEOTIDE SEQUENCE [LARGE SCALE GENOMIC DNA]</scope>
    <source>
        <strain evidence="8">cv. Red5</strain>
    </source>
</reference>
<dbReference type="FunFam" id="3.40.50.2000:FF:000047">
    <property type="entry name" value="Glycosyltransferase"/>
    <property type="match status" value="1"/>
</dbReference>
<dbReference type="AlphaFoldDB" id="A0A2R6R7W4"/>
<keyword evidence="4" id="KW-0284">Flavonoid biosynthesis</keyword>
<evidence type="ECO:0000256" key="6">
    <source>
        <dbReference type="RuleBase" id="RU362057"/>
    </source>
</evidence>
<dbReference type="InParanoid" id="A0A2R6R7W4"/>
<evidence type="ECO:0000256" key="3">
    <source>
        <dbReference type="ARBA" id="ARBA00022679"/>
    </source>
</evidence>
<evidence type="ECO:0000313" key="8">
    <source>
        <dbReference type="Proteomes" id="UP000241394"/>
    </source>
</evidence>
<evidence type="ECO:0000256" key="2">
    <source>
        <dbReference type="ARBA" id="ARBA00022676"/>
    </source>
</evidence>
<proteinExistence type="inferred from homology"/>
<dbReference type="EC" id="2.4.1.-" evidence="6"/>
<evidence type="ECO:0000256" key="4">
    <source>
        <dbReference type="ARBA" id="ARBA00023241"/>
    </source>
</evidence>
<dbReference type="OrthoDB" id="5835829at2759"/>
<protein>
    <recommendedName>
        <fullName evidence="6">Glycosyltransferase</fullName>
        <ecNumber evidence="6">2.4.1.-</ecNumber>
    </recommendedName>
</protein>
<dbReference type="InterPro" id="IPR035595">
    <property type="entry name" value="UDP_glycos_trans_CS"/>
</dbReference>